<sequence length="118" mass="13013">MEELWFVIDETALRRKIAPTDVMHEQYEHLLTVCASPYVQIQVLLLAVGPHAGLAGPVSLLDVPGQGTVVYAEGAAGGHLLSRSEDVHEQERRYDLSRADALSHADSTRLIRTILENL</sequence>
<name>A0ABP9I008_9ACTN</name>
<reference evidence="3" key="1">
    <citation type="journal article" date="2019" name="Int. J. Syst. Evol. Microbiol.">
        <title>The Global Catalogue of Microorganisms (GCM) 10K type strain sequencing project: providing services to taxonomists for standard genome sequencing and annotation.</title>
        <authorList>
            <consortium name="The Broad Institute Genomics Platform"/>
            <consortium name="The Broad Institute Genome Sequencing Center for Infectious Disease"/>
            <person name="Wu L."/>
            <person name="Ma J."/>
        </authorList>
    </citation>
    <scope>NUCLEOTIDE SEQUENCE [LARGE SCALE GENOMIC DNA]</scope>
    <source>
        <strain evidence="3">JCM 17986</strain>
    </source>
</reference>
<dbReference type="EMBL" id="BAABHS010000025">
    <property type="protein sequence ID" value="GAA4982804.1"/>
    <property type="molecule type" value="Genomic_DNA"/>
</dbReference>
<dbReference type="InterPro" id="IPR043917">
    <property type="entry name" value="DUF5753"/>
</dbReference>
<gene>
    <name evidence="2" type="ORF">GCM10023205_60470</name>
</gene>
<feature type="domain" description="DUF5753" evidence="1">
    <location>
        <begin position="3"/>
        <end position="112"/>
    </location>
</feature>
<dbReference type="Proteomes" id="UP001500466">
    <property type="component" value="Unassembled WGS sequence"/>
</dbReference>
<evidence type="ECO:0000259" key="1">
    <source>
        <dbReference type="Pfam" id="PF19054"/>
    </source>
</evidence>
<organism evidence="2 3">
    <name type="scientific">Yinghuangia aomiensis</name>
    <dbReference type="NCBI Taxonomy" id="676205"/>
    <lineage>
        <taxon>Bacteria</taxon>
        <taxon>Bacillati</taxon>
        <taxon>Actinomycetota</taxon>
        <taxon>Actinomycetes</taxon>
        <taxon>Kitasatosporales</taxon>
        <taxon>Streptomycetaceae</taxon>
        <taxon>Yinghuangia</taxon>
    </lineage>
</organism>
<dbReference type="Pfam" id="PF19054">
    <property type="entry name" value="DUF5753"/>
    <property type="match status" value="1"/>
</dbReference>
<comment type="caution">
    <text evidence="2">The sequence shown here is derived from an EMBL/GenBank/DDBJ whole genome shotgun (WGS) entry which is preliminary data.</text>
</comment>
<evidence type="ECO:0000313" key="2">
    <source>
        <dbReference type="EMBL" id="GAA4982804.1"/>
    </source>
</evidence>
<protein>
    <recommendedName>
        <fullName evidence="1">DUF5753 domain-containing protein</fullName>
    </recommendedName>
</protein>
<proteinExistence type="predicted"/>
<accession>A0ABP9I008</accession>
<keyword evidence="3" id="KW-1185">Reference proteome</keyword>
<evidence type="ECO:0000313" key="3">
    <source>
        <dbReference type="Proteomes" id="UP001500466"/>
    </source>
</evidence>
<dbReference type="RefSeq" id="WP_345678908.1">
    <property type="nucleotide sequence ID" value="NZ_BAABHS010000025.1"/>
</dbReference>